<feature type="transmembrane region" description="Helical" evidence="1">
    <location>
        <begin position="71"/>
        <end position="93"/>
    </location>
</feature>
<reference evidence="2" key="2">
    <citation type="submission" date="2025-08" db="UniProtKB">
        <authorList>
            <consortium name="Ensembl"/>
        </authorList>
    </citation>
    <scope>IDENTIFICATION</scope>
</reference>
<keyword evidence="1" id="KW-0472">Membrane</keyword>
<evidence type="ECO:0000313" key="2">
    <source>
        <dbReference type="Ensembl" id="ENSMFAP00000026085.2"/>
    </source>
</evidence>
<keyword evidence="1" id="KW-1133">Transmembrane helix</keyword>
<gene>
    <name evidence="2" type="primary">SLC44A1</name>
</gene>
<organism evidence="2 3">
    <name type="scientific">Macaca fascicularis</name>
    <name type="common">Crab-eating macaque</name>
    <name type="synonym">Cynomolgus monkey</name>
    <dbReference type="NCBI Taxonomy" id="9541"/>
    <lineage>
        <taxon>Eukaryota</taxon>
        <taxon>Metazoa</taxon>
        <taxon>Chordata</taxon>
        <taxon>Craniata</taxon>
        <taxon>Vertebrata</taxon>
        <taxon>Euteleostomi</taxon>
        <taxon>Mammalia</taxon>
        <taxon>Eutheria</taxon>
        <taxon>Euarchontoglires</taxon>
        <taxon>Primates</taxon>
        <taxon>Haplorrhini</taxon>
        <taxon>Catarrhini</taxon>
        <taxon>Cercopithecidae</taxon>
        <taxon>Cercopithecinae</taxon>
        <taxon>Macaca</taxon>
    </lineage>
</organism>
<accession>A0A2K5VMZ9</accession>
<sequence>MVVDVLFLCFAIDTKYNDGSPGREFYMDKVLMEFVENSRKAMKEAGKGGVADARELKPMSSSSLIVRWINYFWSLILYICIYIQIYLCTPLLFEKSSLMSVREP</sequence>
<reference evidence="2 3" key="1">
    <citation type="submission" date="2013-03" db="EMBL/GenBank/DDBJ databases">
        <authorList>
            <person name="Warren W."/>
            <person name="Wilson R.K."/>
        </authorList>
    </citation>
    <scope>NUCLEOTIDE SEQUENCE</scope>
</reference>
<dbReference type="GeneTree" id="ENSGT00940000157174"/>
<dbReference type="Proteomes" id="UP000233100">
    <property type="component" value="Chromosome 15"/>
</dbReference>
<dbReference type="AlphaFoldDB" id="A0A2K5VMZ9"/>
<keyword evidence="1" id="KW-0812">Transmembrane</keyword>
<protein>
    <submittedName>
        <fullName evidence="2">Solute carrier family 44 member 1</fullName>
    </submittedName>
</protein>
<keyword evidence="3" id="KW-1185">Reference proteome</keyword>
<dbReference type="Ensembl" id="ENSMFAT00000034240.2">
    <property type="protein sequence ID" value="ENSMFAP00000026085.2"/>
    <property type="gene ID" value="ENSMFAG00000044299.2"/>
</dbReference>
<reference evidence="2" key="3">
    <citation type="submission" date="2025-09" db="UniProtKB">
        <authorList>
            <consortium name="Ensembl"/>
        </authorList>
    </citation>
    <scope>IDENTIFICATION</scope>
</reference>
<dbReference type="VEuPathDB" id="HostDB:ENSMFAG00000044299"/>
<name>A0A2K5VMZ9_MACFA</name>
<dbReference type="Bgee" id="ENSMFAG00000044299">
    <property type="expression patterns" value="Expressed in colon and 13 other cell types or tissues"/>
</dbReference>
<evidence type="ECO:0000256" key="1">
    <source>
        <dbReference type="SAM" id="Phobius"/>
    </source>
</evidence>
<proteinExistence type="predicted"/>
<evidence type="ECO:0000313" key="3">
    <source>
        <dbReference type="Proteomes" id="UP000233100"/>
    </source>
</evidence>